<accession>F4RE37</accession>
<evidence type="ECO:0000256" key="1">
    <source>
        <dbReference type="SAM" id="MobiDB-lite"/>
    </source>
</evidence>
<organism evidence="3">
    <name type="scientific">Melampsora larici-populina (strain 98AG31 / pathotype 3-4-7)</name>
    <name type="common">Poplar leaf rust fungus</name>
    <dbReference type="NCBI Taxonomy" id="747676"/>
    <lineage>
        <taxon>Eukaryota</taxon>
        <taxon>Fungi</taxon>
        <taxon>Dikarya</taxon>
        <taxon>Basidiomycota</taxon>
        <taxon>Pucciniomycotina</taxon>
        <taxon>Pucciniomycetes</taxon>
        <taxon>Pucciniales</taxon>
        <taxon>Melampsoraceae</taxon>
        <taxon>Melampsora</taxon>
    </lineage>
</organism>
<evidence type="ECO:0000313" key="3">
    <source>
        <dbReference type="Proteomes" id="UP000001072"/>
    </source>
</evidence>
<feature type="region of interest" description="Disordered" evidence="1">
    <location>
        <begin position="172"/>
        <end position="218"/>
    </location>
</feature>
<dbReference type="EMBL" id="GL883098">
    <property type="protein sequence ID" value="EGG09342.1"/>
    <property type="molecule type" value="Genomic_DNA"/>
</dbReference>
<dbReference type="OrthoDB" id="2506374at2759"/>
<protein>
    <submittedName>
        <fullName evidence="2">Uncharacterized protein</fullName>
    </submittedName>
</protein>
<dbReference type="AlphaFoldDB" id="F4RE37"/>
<name>F4RE37_MELLP</name>
<keyword evidence="3" id="KW-1185">Reference proteome</keyword>
<dbReference type="Proteomes" id="UP000001072">
    <property type="component" value="Unassembled WGS sequence"/>
</dbReference>
<feature type="compositionally biased region" description="Basic and acidic residues" evidence="1">
    <location>
        <begin position="172"/>
        <end position="196"/>
    </location>
</feature>
<dbReference type="HOGENOM" id="CLU_1283494_0_0_1"/>
<dbReference type="InParanoid" id="F4RE37"/>
<gene>
    <name evidence="2" type="ORF">MELLADRAFT_96250</name>
</gene>
<evidence type="ECO:0000313" key="2">
    <source>
        <dbReference type="EMBL" id="EGG09342.1"/>
    </source>
</evidence>
<dbReference type="KEGG" id="mlr:MELLADRAFT_96250"/>
<dbReference type="RefSeq" id="XP_007407702.1">
    <property type="nucleotide sequence ID" value="XM_007407640.1"/>
</dbReference>
<dbReference type="VEuPathDB" id="FungiDB:MELLADRAFT_96250"/>
<reference evidence="3" key="1">
    <citation type="journal article" date="2011" name="Proc. Natl. Acad. Sci. U.S.A.">
        <title>Obligate biotrophy features unraveled by the genomic analysis of rust fungi.</title>
        <authorList>
            <person name="Duplessis S."/>
            <person name="Cuomo C.A."/>
            <person name="Lin Y.-C."/>
            <person name="Aerts A."/>
            <person name="Tisserant E."/>
            <person name="Veneault-Fourrey C."/>
            <person name="Joly D.L."/>
            <person name="Hacquard S."/>
            <person name="Amselem J."/>
            <person name="Cantarel B.L."/>
            <person name="Chiu R."/>
            <person name="Coutinho P.M."/>
            <person name="Feau N."/>
            <person name="Field M."/>
            <person name="Frey P."/>
            <person name="Gelhaye E."/>
            <person name="Goldberg J."/>
            <person name="Grabherr M.G."/>
            <person name="Kodira C.D."/>
            <person name="Kohler A."/>
            <person name="Kuees U."/>
            <person name="Lindquist E.A."/>
            <person name="Lucas S.M."/>
            <person name="Mago R."/>
            <person name="Mauceli E."/>
            <person name="Morin E."/>
            <person name="Murat C."/>
            <person name="Pangilinan J.L."/>
            <person name="Park R."/>
            <person name="Pearson M."/>
            <person name="Quesneville H."/>
            <person name="Rouhier N."/>
            <person name="Sakthikumar S."/>
            <person name="Salamov A.A."/>
            <person name="Schmutz J."/>
            <person name="Selles B."/>
            <person name="Shapiro H."/>
            <person name="Tanguay P."/>
            <person name="Tuskan G.A."/>
            <person name="Henrissat B."/>
            <person name="Van de Peer Y."/>
            <person name="Rouze P."/>
            <person name="Ellis J.G."/>
            <person name="Dodds P.N."/>
            <person name="Schein J.E."/>
            <person name="Zhong S."/>
            <person name="Hamelin R.C."/>
            <person name="Grigoriev I.V."/>
            <person name="Szabo L.J."/>
            <person name="Martin F."/>
        </authorList>
    </citation>
    <scope>NUCLEOTIDE SEQUENCE [LARGE SCALE GENOMIC DNA]</scope>
    <source>
        <strain evidence="3">98AG31 / pathotype 3-4-7</strain>
    </source>
</reference>
<sequence>MDFAYYFIASSTYTSTKGDSEAPGWCREYTSHKDMAKYVREKCNFQTIFAAQTQGQSVDQAVAKVIGKNKKSTTAPVSSADETKGKLAKLLRAKLKKALKTSPSQGFPRGTDPAARLIKKGYNIKMVQLPGSTLPSEVLQLGFNAMTNSRRNLWLNDVNAGLFKLEKIPGEDDHMSVHESDQEDTNFEKDQDKSDENPEEDEPEWHGLGSIGIEDDET</sequence>
<dbReference type="GeneID" id="18937533"/>
<proteinExistence type="predicted"/>